<feature type="transmembrane region" description="Helical" evidence="1">
    <location>
        <begin position="173"/>
        <end position="192"/>
    </location>
</feature>
<protein>
    <submittedName>
        <fullName evidence="2">Uncharacterized protein</fullName>
    </submittedName>
</protein>
<gene>
    <name evidence="2" type="ORF">G4B88_027256</name>
</gene>
<dbReference type="EMBL" id="JAATIQ010000033">
    <property type="protein sequence ID" value="KAF4397516.1"/>
    <property type="molecule type" value="Genomic_DNA"/>
</dbReference>
<name>A0A7J6HQG6_CANSA</name>
<dbReference type="PANTHER" id="PTHR33128:SF66">
    <property type="entry name" value="DUF3339 DOMAIN-CONTAINING PROTEIN"/>
    <property type="match status" value="1"/>
</dbReference>
<feature type="transmembrane region" description="Helical" evidence="1">
    <location>
        <begin position="33"/>
        <end position="52"/>
    </location>
</feature>
<dbReference type="PANTHER" id="PTHR33128">
    <property type="entry name" value="OS05G0103400 PROTEIN"/>
    <property type="match status" value="1"/>
</dbReference>
<feature type="non-terminal residue" evidence="2">
    <location>
        <position position="1"/>
    </location>
</feature>
<dbReference type="AlphaFoldDB" id="A0A7J6HQG6"/>
<proteinExistence type="predicted"/>
<organism evidence="2 3">
    <name type="scientific">Cannabis sativa</name>
    <name type="common">Hemp</name>
    <name type="synonym">Marijuana</name>
    <dbReference type="NCBI Taxonomy" id="3483"/>
    <lineage>
        <taxon>Eukaryota</taxon>
        <taxon>Viridiplantae</taxon>
        <taxon>Streptophyta</taxon>
        <taxon>Embryophyta</taxon>
        <taxon>Tracheophyta</taxon>
        <taxon>Spermatophyta</taxon>
        <taxon>Magnoliopsida</taxon>
        <taxon>eudicotyledons</taxon>
        <taxon>Gunneridae</taxon>
        <taxon>Pentapetalae</taxon>
        <taxon>rosids</taxon>
        <taxon>fabids</taxon>
        <taxon>Rosales</taxon>
        <taxon>Cannabaceae</taxon>
        <taxon>Cannabis</taxon>
    </lineage>
</organism>
<keyword evidence="1" id="KW-1133">Transmembrane helix</keyword>
<dbReference type="Proteomes" id="UP000583929">
    <property type="component" value="Unassembled WGS sequence"/>
</dbReference>
<sequence>SSNFVSSSKPKERRRREKKWSELGVKKKKMSDWGPVFVAVVLFILLTPGLLIQIPGRSKFVEFGNFQTSGVSILVHSLIYFVLICIFLLAVGVHMYLGVEVEKKKMADWAPVLIGVVLFVLLQPGLLFQLPGHSRPMEFGSMKTNGKAIAVHTLIFFAIYAILILALHEMADWGPVLIAVVLFVLLMPGLLCQVPGNSRAVDFCNRQTSGLSIFVHSIVFFGLIVIFFIAIGVHIYIG</sequence>
<feature type="transmembrane region" description="Helical" evidence="1">
    <location>
        <begin position="73"/>
        <end position="97"/>
    </location>
</feature>
<feature type="transmembrane region" description="Helical" evidence="1">
    <location>
        <begin position="213"/>
        <end position="237"/>
    </location>
</feature>
<keyword evidence="3" id="KW-1185">Reference proteome</keyword>
<dbReference type="InterPro" id="IPR021775">
    <property type="entry name" value="DUF3339"/>
</dbReference>
<reference evidence="2 3" key="1">
    <citation type="journal article" date="2020" name="bioRxiv">
        <title>Sequence and annotation of 42 cannabis genomes reveals extensive copy number variation in cannabinoid synthesis and pathogen resistance genes.</title>
        <authorList>
            <person name="Mckernan K.J."/>
            <person name="Helbert Y."/>
            <person name="Kane L.T."/>
            <person name="Ebling H."/>
            <person name="Zhang L."/>
            <person name="Liu B."/>
            <person name="Eaton Z."/>
            <person name="Mclaughlin S."/>
            <person name="Kingan S."/>
            <person name="Baybayan P."/>
            <person name="Concepcion G."/>
            <person name="Jordan M."/>
            <person name="Riva A."/>
            <person name="Barbazuk W."/>
            <person name="Harkins T."/>
        </authorList>
    </citation>
    <scope>NUCLEOTIDE SEQUENCE [LARGE SCALE GENOMIC DNA]</scope>
    <source>
        <strain evidence="3">cv. Jamaican Lion 4</strain>
        <tissue evidence="2">Leaf</tissue>
    </source>
</reference>
<keyword evidence="1" id="KW-0812">Transmembrane</keyword>
<keyword evidence="1" id="KW-0472">Membrane</keyword>
<comment type="caution">
    <text evidence="2">The sequence shown here is derived from an EMBL/GenBank/DDBJ whole genome shotgun (WGS) entry which is preliminary data.</text>
</comment>
<dbReference type="Pfam" id="PF11820">
    <property type="entry name" value="DUF3339"/>
    <property type="match status" value="3"/>
</dbReference>
<accession>A0A7J6HQG6</accession>
<feature type="transmembrane region" description="Helical" evidence="1">
    <location>
        <begin position="109"/>
        <end position="128"/>
    </location>
</feature>
<feature type="transmembrane region" description="Helical" evidence="1">
    <location>
        <begin position="149"/>
        <end position="167"/>
    </location>
</feature>
<evidence type="ECO:0000256" key="1">
    <source>
        <dbReference type="SAM" id="Phobius"/>
    </source>
</evidence>
<evidence type="ECO:0000313" key="2">
    <source>
        <dbReference type="EMBL" id="KAF4397516.1"/>
    </source>
</evidence>
<evidence type="ECO:0000313" key="3">
    <source>
        <dbReference type="Proteomes" id="UP000583929"/>
    </source>
</evidence>